<evidence type="ECO:0000256" key="1">
    <source>
        <dbReference type="ARBA" id="ARBA00022737"/>
    </source>
</evidence>
<evidence type="ECO:0000256" key="2">
    <source>
        <dbReference type="PROSITE-ProRule" id="PRU00504"/>
    </source>
</evidence>
<dbReference type="PANTHER" id="PTHR13833:SF71">
    <property type="entry name" value="NHL DOMAIN-CONTAINING PROTEIN"/>
    <property type="match status" value="1"/>
</dbReference>
<proteinExistence type="predicted"/>
<feature type="chain" id="PRO_5019825575" evidence="3">
    <location>
        <begin position="22"/>
        <end position="460"/>
    </location>
</feature>
<dbReference type="InterPro" id="IPR001258">
    <property type="entry name" value="NHL_repeat"/>
</dbReference>
<dbReference type="Proteomes" id="UP000268007">
    <property type="component" value="Unassembled WGS sequence"/>
</dbReference>
<reference evidence="5 6" key="1">
    <citation type="submission" date="2018-10" db="EMBL/GenBank/DDBJ databases">
        <title>Genomic Encyclopedia of Archaeal and Bacterial Type Strains, Phase II (KMG-II): from individual species to whole genera.</title>
        <authorList>
            <person name="Goeker M."/>
        </authorList>
    </citation>
    <scope>NUCLEOTIDE SEQUENCE [LARGE SCALE GENOMIC DNA]</scope>
    <source>
        <strain evidence="5 6">DSM 18602</strain>
    </source>
</reference>
<dbReference type="PANTHER" id="PTHR13833">
    <property type="match status" value="1"/>
</dbReference>
<dbReference type="AlphaFoldDB" id="A0A495IZT1"/>
<sequence length="460" mass="47453">MKQHFTKIVFAFLFSVIVISAGCNKSNSDDNGVLGSALTYSPIGPLTSTTAQFYTVVSGNGNASITEVGVCYSTTNQTPTISDTKKANSLDSVSYVSILTGLKPNTTYYLRGYITDNGGTGYGNVITFKTPTTTYATTATVSTFAGSTSATGGLVNGTGTAAQFNNPVGICTDAQGNMYVADSFNSVIRKITSAGVVTTFAGTGTSGYLDGPAATAQFYSPRGVAVDAQGNVYVADLGNNMIRKITAAGVVSTLAGRYTVGYVNATGTAAAFHSPTGVAVDAQGNVYVADRDNHVIRKVTSAGVVTTLAGYGSPGQLDQTGTAAYFNTPTSLYIDAQGNLYVTDSNNYSIRKVVTSTGVVTTVVGNYVLKTGVFAPSGVCMDTKGDFFISDPTGRVFEITAANVLIQLAGSLNGVGFTDGTNASVLFNSPQGVTTDAAGNVYVTDMYNNVIRKIAITTTP</sequence>
<evidence type="ECO:0000313" key="6">
    <source>
        <dbReference type="Proteomes" id="UP000268007"/>
    </source>
</evidence>
<dbReference type="PROSITE" id="PS51257">
    <property type="entry name" value="PROKAR_LIPOPROTEIN"/>
    <property type="match status" value="1"/>
</dbReference>
<protein>
    <submittedName>
        <fullName evidence="5">NHL repeat-containing protein</fullName>
    </submittedName>
</protein>
<feature type="signal peptide" evidence="3">
    <location>
        <begin position="1"/>
        <end position="21"/>
    </location>
</feature>
<dbReference type="PROSITE" id="PS51125">
    <property type="entry name" value="NHL"/>
    <property type="match status" value="2"/>
</dbReference>
<keyword evidence="6" id="KW-1185">Reference proteome</keyword>
<dbReference type="InterPro" id="IPR056822">
    <property type="entry name" value="TEN_NHL"/>
</dbReference>
<dbReference type="SUPFAM" id="SSF63829">
    <property type="entry name" value="Calcium-dependent phosphotriesterase"/>
    <property type="match status" value="1"/>
</dbReference>
<keyword evidence="1" id="KW-0677">Repeat</keyword>
<dbReference type="EMBL" id="RBKU01000001">
    <property type="protein sequence ID" value="RKR81618.1"/>
    <property type="molecule type" value="Genomic_DNA"/>
</dbReference>
<evidence type="ECO:0000256" key="3">
    <source>
        <dbReference type="SAM" id="SignalP"/>
    </source>
</evidence>
<dbReference type="CDD" id="cd14953">
    <property type="entry name" value="NHL_like_1"/>
    <property type="match status" value="1"/>
</dbReference>
<organism evidence="5 6">
    <name type="scientific">Mucilaginibacter gracilis</name>
    <dbReference type="NCBI Taxonomy" id="423350"/>
    <lineage>
        <taxon>Bacteria</taxon>
        <taxon>Pseudomonadati</taxon>
        <taxon>Bacteroidota</taxon>
        <taxon>Sphingobacteriia</taxon>
        <taxon>Sphingobacteriales</taxon>
        <taxon>Sphingobacteriaceae</taxon>
        <taxon>Mucilaginibacter</taxon>
    </lineage>
</organism>
<evidence type="ECO:0000259" key="4">
    <source>
        <dbReference type="Pfam" id="PF25021"/>
    </source>
</evidence>
<evidence type="ECO:0000313" key="5">
    <source>
        <dbReference type="EMBL" id="RKR81618.1"/>
    </source>
</evidence>
<keyword evidence="3" id="KW-0732">Signal</keyword>
<accession>A0A495IZT1</accession>
<dbReference type="InterPro" id="IPR011042">
    <property type="entry name" value="6-blade_b-propeller_TolB-like"/>
</dbReference>
<name>A0A495IZT1_9SPHI</name>
<feature type="domain" description="Teneurin NHL" evidence="4">
    <location>
        <begin position="211"/>
        <end position="257"/>
    </location>
</feature>
<gene>
    <name evidence="5" type="ORF">BDD43_1768</name>
</gene>
<dbReference type="Pfam" id="PF25021">
    <property type="entry name" value="TEN_NHL"/>
    <property type="match status" value="1"/>
</dbReference>
<comment type="caution">
    <text evidence="5">The sequence shown here is derived from an EMBL/GenBank/DDBJ whole genome shotgun (WGS) entry which is preliminary data.</text>
</comment>
<dbReference type="Gene3D" id="2.120.10.30">
    <property type="entry name" value="TolB, C-terminal domain"/>
    <property type="match status" value="4"/>
</dbReference>
<feature type="repeat" description="NHL" evidence="2">
    <location>
        <begin position="217"/>
        <end position="248"/>
    </location>
</feature>
<dbReference type="RefSeq" id="WP_121197303.1">
    <property type="nucleotide sequence ID" value="NZ_RBKU01000001.1"/>
</dbReference>
<dbReference type="Pfam" id="PF01436">
    <property type="entry name" value="NHL"/>
    <property type="match status" value="2"/>
</dbReference>
<dbReference type="OrthoDB" id="791543at2"/>
<feature type="repeat" description="NHL" evidence="2">
    <location>
        <begin position="272"/>
        <end position="302"/>
    </location>
</feature>